<sequence length="151" mass="17757">MNKQTFYLVSEQVRSNAIDSIRNQPLDSKSPLEVVIQEPKRTKLQNSKMWPLLKDISEQVIWFGNRYDEEDWKDLITDLVAETKRQERRQAPGITGGYVRFGHRTSKMRKSEMIEVIEAAYWFGTEKGVVFSEKSKQEIEWAKRFGDRRAA</sequence>
<evidence type="ECO:0000313" key="2">
    <source>
        <dbReference type="Proteomes" id="UP001058124"/>
    </source>
</evidence>
<reference evidence="1" key="1">
    <citation type="submission" date="2022-06" db="EMBL/GenBank/DDBJ databases">
        <title>Draft genome sequences of Leminorella grimontii str. JCM5902.</title>
        <authorList>
            <person name="Wakabayashi Y."/>
            <person name="Kojima K."/>
        </authorList>
    </citation>
    <scope>NUCLEOTIDE SEQUENCE</scope>
    <source>
        <strain evidence="1">JCM 5902</strain>
    </source>
</reference>
<name>A0AAV5MYT6_9GAMM</name>
<gene>
    <name evidence="1" type="ORF">SOASR030_01910</name>
</gene>
<dbReference type="InterPro" id="IPR036619">
    <property type="entry name" value="NinB_sf"/>
</dbReference>
<dbReference type="Proteomes" id="UP001058124">
    <property type="component" value="Unassembled WGS sequence"/>
</dbReference>
<proteinExistence type="predicted"/>
<dbReference type="Pfam" id="PF05772">
    <property type="entry name" value="NinB"/>
    <property type="match status" value="1"/>
</dbReference>
<accession>A0AAV5MYT6</accession>
<keyword evidence="2" id="KW-1185">Reference proteome</keyword>
<dbReference type="SUPFAM" id="SSF103370">
    <property type="entry name" value="NinB"/>
    <property type="match status" value="1"/>
</dbReference>
<dbReference type="InterPro" id="IPR008711">
    <property type="entry name" value="Recombinase_NinB"/>
</dbReference>
<dbReference type="Gene3D" id="1.10.3790.10">
    <property type="entry name" value="NinB"/>
    <property type="match status" value="1"/>
</dbReference>
<organism evidence="1 2">
    <name type="scientific">Leminorella grimontii</name>
    <dbReference type="NCBI Taxonomy" id="82981"/>
    <lineage>
        <taxon>Bacteria</taxon>
        <taxon>Pseudomonadati</taxon>
        <taxon>Pseudomonadota</taxon>
        <taxon>Gammaproteobacteria</taxon>
        <taxon>Enterobacterales</taxon>
        <taxon>Budviciaceae</taxon>
        <taxon>Leminorella</taxon>
    </lineage>
</organism>
<comment type="caution">
    <text evidence="1">The sequence shown here is derived from an EMBL/GenBank/DDBJ whole genome shotgun (WGS) entry which is preliminary data.</text>
</comment>
<dbReference type="RefSeq" id="WP_027275808.1">
    <property type="nucleotide sequence ID" value="NZ_BRLH01000001.1"/>
</dbReference>
<dbReference type="AlphaFoldDB" id="A0AAV5MYT6"/>
<evidence type="ECO:0000313" key="1">
    <source>
        <dbReference type="EMBL" id="GKX54079.1"/>
    </source>
</evidence>
<protein>
    <submittedName>
        <fullName evidence="1">NinB protein</fullName>
    </submittedName>
</protein>
<dbReference type="EMBL" id="BRLH01000001">
    <property type="protein sequence ID" value="GKX54079.1"/>
    <property type="molecule type" value="Genomic_DNA"/>
</dbReference>